<dbReference type="InterPro" id="IPR005479">
    <property type="entry name" value="CPAse_ATP-bd"/>
</dbReference>
<dbReference type="InterPro" id="IPR034733">
    <property type="entry name" value="AcCoA_carboxyl_beta"/>
</dbReference>
<evidence type="ECO:0000256" key="5">
    <source>
        <dbReference type="ARBA" id="ARBA00023267"/>
    </source>
</evidence>
<dbReference type="SMART" id="SM00878">
    <property type="entry name" value="Biotin_carb_C"/>
    <property type="match status" value="1"/>
</dbReference>
<keyword evidence="5" id="KW-0092">Biotin</keyword>
<dbReference type="GO" id="GO:0016740">
    <property type="term" value="F:transferase activity"/>
    <property type="evidence" value="ECO:0007669"/>
    <property type="project" value="UniProtKB-KW"/>
</dbReference>
<dbReference type="GO" id="GO:0005524">
    <property type="term" value="F:ATP binding"/>
    <property type="evidence" value="ECO:0007669"/>
    <property type="project" value="UniProtKB-UniRule"/>
</dbReference>
<dbReference type="Proteomes" id="UP000569329">
    <property type="component" value="Unassembled WGS sequence"/>
</dbReference>
<feature type="domain" description="Lipoyl-binding" evidence="7">
    <location>
        <begin position="473"/>
        <end position="550"/>
    </location>
</feature>
<keyword evidence="2" id="KW-0436">Ligase</keyword>
<reference evidence="11 12" key="1">
    <citation type="submission" date="2020-07" db="EMBL/GenBank/DDBJ databases">
        <title>Sequencing the genomes of 1000 actinobacteria strains.</title>
        <authorList>
            <person name="Klenk H.-P."/>
        </authorList>
    </citation>
    <scope>NUCLEOTIDE SEQUENCE [LARGE SCALE GENOMIC DNA]</scope>
    <source>
        <strain evidence="11 12">DSM 45975</strain>
    </source>
</reference>
<dbReference type="PANTHER" id="PTHR48095">
    <property type="entry name" value="PYRUVATE CARBOXYLASE SUBUNIT A"/>
    <property type="match status" value="1"/>
</dbReference>
<dbReference type="InterPro" id="IPR001882">
    <property type="entry name" value="Biotin_BS"/>
</dbReference>
<accession>A0A839DSV8</accession>
<dbReference type="GO" id="GO:0016874">
    <property type="term" value="F:ligase activity"/>
    <property type="evidence" value="ECO:0007669"/>
    <property type="project" value="UniProtKB-KW"/>
</dbReference>
<dbReference type="PROSITE" id="PS00188">
    <property type="entry name" value="BIOTIN"/>
    <property type="match status" value="1"/>
</dbReference>
<dbReference type="GO" id="GO:0046872">
    <property type="term" value="F:metal ion binding"/>
    <property type="evidence" value="ECO:0007669"/>
    <property type="project" value="InterPro"/>
</dbReference>
<dbReference type="PROSITE" id="PS00867">
    <property type="entry name" value="CPSASE_2"/>
    <property type="match status" value="1"/>
</dbReference>
<dbReference type="Gene3D" id="3.30.470.20">
    <property type="entry name" value="ATP-grasp fold, B domain"/>
    <property type="match status" value="1"/>
</dbReference>
<dbReference type="InterPro" id="IPR011054">
    <property type="entry name" value="Rudment_hybrid_motif"/>
</dbReference>
<dbReference type="SUPFAM" id="SSF51230">
    <property type="entry name" value="Single hybrid motif"/>
    <property type="match status" value="1"/>
</dbReference>
<dbReference type="AlphaFoldDB" id="A0A839DSV8"/>
<dbReference type="PROSITE" id="PS50989">
    <property type="entry name" value="COA_CT_CTER"/>
    <property type="match status" value="1"/>
</dbReference>
<comment type="caution">
    <text evidence="11">The sequence shown here is derived from an EMBL/GenBank/DDBJ whole genome shotgun (WGS) entry which is preliminary data.</text>
</comment>
<dbReference type="Pfam" id="PF00364">
    <property type="entry name" value="Biotin_lipoyl"/>
    <property type="match status" value="1"/>
</dbReference>
<sequence length="1087" mass="116019">MSAVLVANRGEIAIRVLRAAADLGLRTVAVYSEDDATSSHVGKADEAHALRGGGTAAYLDADQLIALARSTGCSMVHPGYGFLSENAEFAARCSREGLRFVGPDPEVLHRFGDKLRARELATELGVPVLPGTTETTARAAAEFLAGLGAGGAVMVKALSGGGGRGMRPAGNAAELESAFERAGSEARGAFGDGAVYVEQYLPRARHIEVQILGDGRKVTHLGERDCSIQRRRQKLIEVAPAPAVSAALRHRITTAAVRMAERVNYDGVGTFEFLVDTDSEREESFFLEANPRLQVEHTVTEEITGVDLVQAQLRIAAGAGLDELGLHRVEDREPNAFALQARVNLETTGADGTVYPATGTLTAFEPPSGPGVRVDSHGYTGYHVGARFDSLLAKVVVQAPGPDFAVVARRAHRALGEFVLAGPEANVPLLRAVLAHPEFVSGDYDTGFLERHHDELRAAERAERPPEPADAVAVDERFPDAVAMKAPTGAVVLDVRVGPDEPVRRGQPLVVLEAMKMEHVVAATGDGTVRHVAVHKGYQVDTGTPMVFLAERDAESSPEEATDAPDVDEIPPNLHQVRRRHAVGLDEARAQAVERRHGTGRRTARENLRDLCDEGTFVEYGALTVAAQRRRRPVSELIERTPADGLVAGVGHVNGERFGPDRSRCVVMSYDYTVLAGTQGLLNHRKTDRMLEVAERKRLPVVLFAEGGGGRPGDTDTTSVSGLDVSSFQTFGRLSGLVPLVGIVAGRCFAGNAALLGCCDVVIATRDATIGMGGPAMIEGGGLGSFAPEEVGPSDVQSANGVIDVLVDDEAEAVAVAKRYLSYFQGDVAETECADQRLLRHVVPENRRRVYDVRTAVDGLADTGSVLELRRAFAPGAVTALVRVEGRPLGLVANDPAHLGGAIDRDAADKMARFLRLCEAFGLPVISLCDTPGFMVGPESERTATVRHFSRLFVTGANLTVPMCTIVLRKGYGLGAQAMAGGSFAAPTATVSWPTGEIGAMGLEGSVRLGYRRELADITDPEQRQREFDRLVDEAYEQGKALNAASVFELDDVIDPADTRTWITETLAGGSRGRPHPAKRVPYVDTW</sequence>
<evidence type="ECO:0000256" key="3">
    <source>
        <dbReference type="ARBA" id="ARBA00022741"/>
    </source>
</evidence>
<dbReference type="InterPro" id="IPR011764">
    <property type="entry name" value="Biotin_carboxylation_dom"/>
</dbReference>
<dbReference type="InterPro" id="IPR029045">
    <property type="entry name" value="ClpP/crotonase-like_dom_sf"/>
</dbReference>
<dbReference type="InterPro" id="IPR011761">
    <property type="entry name" value="ATP-grasp"/>
</dbReference>
<dbReference type="Gene3D" id="3.90.226.10">
    <property type="entry name" value="2-enoyl-CoA Hydratase, Chain A, domain 1"/>
    <property type="match status" value="2"/>
</dbReference>
<evidence type="ECO:0000256" key="1">
    <source>
        <dbReference type="ARBA" id="ARBA00001953"/>
    </source>
</evidence>
<gene>
    <name evidence="11" type="ORF">FHX42_001941</name>
</gene>
<dbReference type="InterPro" id="IPR011053">
    <property type="entry name" value="Single_hybrid_motif"/>
</dbReference>
<evidence type="ECO:0000259" key="9">
    <source>
        <dbReference type="PROSITE" id="PS50979"/>
    </source>
</evidence>
<dbReference type="Pfam" id="PF01039">
    <property type="entry name" value="Carboxyl_trans"/>
    <property type="match status" value="1"/>
</dbReference>
<dbReference type="InterPro" id="IPR016185">
    <property type="entry name" value="PreATP-grasp_dom_sf"/>
</dbReference>
<dbReference type="InterPro" id="IPR051602">
    <property type="entry name" value="ACC_Biotin_Carboxylase"/>
</dbReference>
<dbReference type="InterPro" id="IPR005482">
    <property type="entry name" value="Biotin_COase_C"/>
</dbReference>
<protein>
    <submittedName>
        <fullName evidence="11">Acetyl/propionyl-CoA carboxylase alpha subunit/acetyl-CoA carboxylase carboxyltransferase component</fullName>
    </submittedName>
</protein>
<evidence type="ECO:0000259" key="7">
    <source>
        <dbReference type="PROSITE" id="PS50968"/>
    </source>
</evidence>
<feature type="domain" description="ATP-grasp" evidence="8">
    <location>
        <begin position="118"/>
        <end position="317"/>
    </location>
</feature>
<name>A0A839DSV8_9PSEU</name>
<dbReference type="PROSITE" id="PS50975">
    <property type="entry name" value="ATP_GRASP"/>
    <property type="match status" value="1"/>
</dbReference>
<keyword evidence="11" id="KW-0808">Transferase</keyword>
<dbReference type="Pfam" id="PF02785">
    <property type="entry name" value="Biotin_carb_C"/>
    <property type="match status" value="1"/>
</dbReference>
<comment type="cofactor">
    <cofactor evidence="1">
        <name>biotin</name>
        <dbReference type="ChEBI" id="CHEBI:57586"/>
    </cofactor>
</comment>
<keyword evidence="4 6" id="KW-0067">ATP-binding</keyword>
<evidence type="ECO:0000256" key="4">
    <source>
        <dbReference type="ARBA" id="ARBA00022840"/>
    </source>
</evidence>
<dbReference type="InterPro" id="IPR000089">
    <property type="entry name" value="Biotin_lipoyl"/>
</dbReference>
<dbReference type="EMBL" id="JACGWZ010000002">
    <property type="protein sequence ID" value="MBA8824594.1"/>
    <property type="molecule type" value="Genomic_DNA"/>
</dbReference>
<dbReference type="Gene3D" id="2.40.50.100">
    <property type="match status" value="1"/>
</dbReference>
<dbReference type="PROSITE" id="PS50968">
    <property type="entry name" value="BIOTINYL_LIPOYL"/>
    <property type="match status" value="1"/>
</dbReference>
<feature type="domain" description="CoA carboxyltransferase C-terminal" evidence="10">
    <location>
        <begin position="830"/>
        <end position="1069"/>
    </location>
</feature>
<dbReference type="RefSeq" id="WP_328796010.1">
    <property type="nucleotide sequence ID" value="NZ_JACGWZ010000002.1"/>
</dbReference>
<dbReference type="SUPFAM" id="SSF52096">
    <property type="entry name" value="ClpP/crotonase"/>
    <property type="match status" value="2"/>
</dbReference>
<evidence type="ECO:0000256" key="2">
    <source>
        <dbReference type="ARBA" id="ARBA00022598"/>
    </source>
</evidence>
<dbReference type="SUPFAM" id="SSF51246">
    <property type="entry name" value="Rudiment single hybrid motif"/>
    <property type="match status" value="1"/>
</dbReference>
<evidence type="ECO:0000259" key="8">
    <source>
        <dbReference type="PROSITE" id="PS50975"/>
    </source>
</evidence>
<feature type="domain" description="Biotin carboxylation" evidence="9">
    <location>
        <begin position="1"/>
        <end position="454"/>
    </location>
</feature>
<organism evidence="11 12">
    <name type="scientific">Halosaccharopolyspora lacisalsi</name>
    <dbReference type="NCBI Taxonomy" id="1000566"/>
    <lineage>
        <taxon>Bacteria</taxon>
        <taxon>Bacillati</taxon>
        <taxon>Actinomycetota</taxon>
        <taxon>Actinomycetes</taxon>
        <taxon>Pseudonocardiales</taxon>
        <taxon>Pseudonocardiaceae</taxon>
        <taxon>Halosaccharopolyspora</taxon>
    </lineage>
</organism>
<keyword evidence="3 6" id="KW-0547">Nucleotide-binding</keyword>
<dbReference type="CDD" id="cd06850">
    <property type="entry name" value="biotinyl_domain"/>
    <property type="match status" value="1"/>
</dbReference>
<dbReference type="InterPro" id="IPR005481">
    <property type="entry name" value="BC-like_N"/>
</dbReference>
<proteinExistence type="predicted"/>
<dbReference type="SUPFAM" id="SSF52440">
    <property type="entry name" value="PreATP-grasp domain"/>
    <property type="match status" value="1"/>
</dbReference>
<keyword evidence="12" id="KW-1185">Reference proteome</keyword>
<evidence type="ECO:0000313" key="12">
    <source>
        <dbReference type="Proteomes" id="UP000569329"/>
    </source>
</evidence>
<dbReference type="PANTHER" id="PTHR48095:SF5">
    <property type="entry name" value="BLL7292 PROTEIN"/>
    <property type="match status" value="1"/>
</dbReference>
<dbReference type="PROSITE" id="PS50979">
    <property type="entry name" value="BC"/>
    <property type="match status" value="1"/>
</dbReference>
<evidence type="ECO:0000256" key="6">
    <source>
        <dbReference type="PROSITE-ProRule" id="PRU00409"/>
    </source>
</evidence>
<dbReference type="InterPro" id="IPR011763">
    <property type="entry name" value="COA_CT_C"/>
</dbReference>
<dbReference type="SUPFAM" id="SSF56059">
    <property type="entry name" value="Glutathione synthetase ATP-binding domain-like"/>
    <property type="match status" value="1"/>
</dbReference>
<dbReference type="FunFam" id="3.40.50.20:FF:000010">
    <property type="entry name" value="Propionyl-CoA carboxylase subunit alpha"/>
    <property type="match status" value="1"/>
</dbReference>
<evidence type="ECO:0000259" key="10">
    <source>
        <dbReference type="PROSITE" id="PS50989"/>
    </source>
</evidence>
<dbReference type="Pfam" id="PF02786">
    <property type="entry name" value="CPSase_L_D2"/>
    <property type="match status" value="1"/>
</dbReference>
<evidence type="ECO:0000313" key="11">
    <source>
        <dbReference type="EMBL" id="MBA8824594.1"/>
    </source>
</evidence>
<dbReference type="Pfam" id="PF00289">
    <property type="entry name" value="Biotin_carb_N"/>
    <property type="match status" value="1"/>
</dbReference>